<dbReference type="Proteomes" id="UP001209570">
    <property type="component" value="Unassembled WGS sequence"/>
</dbReference>
<accession>A0AAD5LK60</accession>
<keyword evidence="1" id="KW-0547">Nucleotide-binding</keyword>
<dbReference type="InterPro" id="IPR027417">
    <property type="entry name" value="P-loop_NTPase"/>
</dbReference>
<dbReference type="InterPro" id="IPR001752">
    <property type="entry name" value="Kinesin_motor_dom"/>
</dbReference>
<dbReference type="AlphaFoldDB" id="A0AAD5LK60"/>
<dbReference type="GO" id="GO:0007018">
    <property type="term" value="P:microtubule-based movement"/>
    <property type="evidence" value="ECO:0007669"/>
    <property type="project" value="InterPro"/>
</dbReference>
<dbReference type="PANTHER" id="PTHR47968:SF17">
    <property type="entry name" value="KINESIN-LIKE PROTEIN"/>
    <property type="match status" value="1"/>
</dbReference>
<feature type="region of interest" description="Disordered" evidence="3">
    <location>
        <begin position="615"/>
        <end position="665"/>
    </location>
</feature>
<dbReference type="PROSITE" id="PS50067">
    <property type="entry name" value="KINESIN_MOTOR_2"/>
    <property type="match status" value="1"/>
</dbReference>
<feature type="coiled-coil region" evidence="2">
    <location>
        <begin position="411"/>
        <end position="506"/>
    </location>
</feature>
<feature type="compositionally biased region" description="Basic and acidic residues" evidence="3">
    <location>
        <begin position="621"/>
        <end position="638"/>
    </location>
</feature>
<keyword evidence="1" id="KW-0067">ATP-binding</keyword>
<dbReference type="InterPro" id="IPR036961">
    <property type="entry name" value="Kinesin_motor_dom_sf"/>
</dbReference>
<dbReference type="SMART" id="SM00129">
    <property type="entry name" value="KISc"/>
    <property type="match status" value="1"/>
</dbReference>
<keyword evidence="6" id="KW-1185">Reference proteome</keyword>
<keyword evidence="1" id="KW-0505">Motor protein</keyword>
<dbReference type="Pfam" id="PF00225">
    <property type="entry name" value="Kinesin"/>
    <property type="match status" value="1"/>
</dbReference>
<feature type="compositionally biased region" description="Polar residues" evidence="3">
    <location>
        <begin position="656"/>
        <end position="665"/>
    </location>
</feature>
<feature type="region of interest" description="Disordered" evidence="3">
    <location>
        <begin position="684"/>
        <end position="720"/>
    </location>
</feature>
<sequence length="720" mass="79199">MAHGVLVSCRVRPLDSSDDADGVISVAPTAVRVGEDSAFTFDSVFGPTTTQQELFAAVGEPLVRHVLEGFHCTLLAYGQSGSGKTFTTFGDGGSGEGDGDGDGEGLVPRLLQRLVTACADDVDTTLTASFVEIYQERLVDLLCPTKSSGRLRVREDRATDGVWVDGAAEISLSSRSVARQVVRRGLRNRESGATRLNDRSSRSHAVLTLTLTRTRRADDDASTTTTTTTTTTRSRLCVADLAGSESVHKSAAQGQRLEEAKHINRSLSALGNVIHALTSAPAARGYVPYRDSKLTRLLQTALGGNARTHLLLTCSSAARHAEETLSTLRFGARAARMVNAPRVNVASRSPPRAKDEMLRTLEAKLESLYHYIRELESRPPQAWTCARCREIECPPEDDANECPPGDDALADDVMQQELRMLRQALAELQQERQQHVDSQQPDAEQLQVRQAREIEQLELQVNEADAAVAALQAQLREAIETHGVTQQRLEAELRQLQTALRHCEQASAAESEILRRRVELLERQHQSRDVELSAMRRETDELRSRLARRDAEEKTQRPRDQTAGSAGVAVVDEPAAAALSPPRWQSCKPRLRPVTATGDPAGNALAIHQWWAGDQEDPTESDERSELVAAPGDRERPRRSSRGCRPTPSGNVQLRPLTSNGLSTTRPLRSRLVTLLNTLEEETSAYRALLDPPASSTGGRQEEHPRGRRERERDREREST</sequence>
<comment type="caution">
    <text evidence="5">The sequence shown here is derived from an EMBL/GenBank/DDBJ whole genome shotgun (WGS) entry which is preliminary data.</text>
</comment>
<reference evidence="5" key="1">
    <citation type="submission" date="2021-12" db="EMBL/GenBank/DDBJ databases">
        <title>Prjna785345.</title>
        <authorList>
            <person name="Rujirawat T."/>
            <person name="Krajaejun T."/>
        </authorList>
    </citation>
    <scope>NUCLEOTIDE SEQUENCE</scope>
    <source>
        <strain evidence="5">Pi057C3</strain>
    </source>
</reference>
<dbReference type="EMBL" id="JAKCXM010000075">
    <property type="protein sequence ID" value="KAJ0403760.1"/>
    <property type="molecule type" value="Genomic_DNA"/>
</dbReference>
<keyword evidence="2" id="KW-0175">Coiled coil</keyword>
<dbReference type="SUPFAM" id="SSF52540">
    <property type="entry name" value="P-loop containing nucleoside triphosphate hydrolases"/>
    <property type="match status" value="1"/>
</dbReference>
<evidence type="ECO:0000256" key="3">
    <source>
        <dbReference type="SAM" id="MobiDB-lite"/>
    </source>
</evidence>
<comment type="similarity">
    <text evidence="1">Belongs to the TRAFAC class myosin-kinesin ATPase superfamily. Kinesin family.</text>
</comment>
<dbReference type="GO" id="GO:0008017">
    <property type="term" value="F:microtubule binding"/>
    <property type="evidence" value="ECO:0007669"/>
    <property type="project" value="InterPro"/>
</dbReference>
<feature type="domain" description="Kinesin motor" evidence="4">
    <location>
        <begin position="4"/>
        <end position="337"/>
    </location>
</feature>
<evidence type="ECO:0000313" key="6">
    <source>
        <dbReference type="Proteomes" id="UP001209570"/>
    </source>
</evidence>
<dbReference type="InterPro" id="IPR027640">
    <property type="entry name" value="Kinesin-like_fam"/>
</dbReference>
<dbReference type="GO" id="GO:0003777">
    <property type="term" value="F:microtubule motor activity"/>
    <property type="evidence" value="ECO:0007669"/>
    <property type="project" value="InterPro"/>
</dbReference>
<feature type="region of interest" description="Disordered" evidence="3">
    <location>
        <begin position="525"/>
        <end position="600"/>
    </location>
</feature>
<feature type="binding site" evidence="1">
    <location>
        <begin position="78"/>
        <end position="85"/>
    </location>
    <ligand>
        <name>ATP</name>
        <dbReference type="ChEBI" id="CHEBI:30616"/>
    </ligand>
</feature>
<dbReference type="GO" id="GO:0005524">
    <property type="term" value="F:ATP binding"/>
    <property type="evidence" value="ECO:0007669"/>
    <property type="project" value="UniProtKB-UniRule"/>
</dbReference>
<dbReference type="PANTHER" id="PTHR47968">
    <property type="entry name" value="CENTROMERE PROTEIN E"/>
    <property type="match status" value="1"/>
</dbReference>
<evidence type="ECO:0000313" key="5">
    <source>
        <dbReference type="EMBL" id="KAJ0403760.1"/>
    </source>
</evidence>
<evidence type="ECO:0000256" key="1">
    <source>
        <dbReference type="PROSITE-ProRule" id="PRU00283"/>
    </source>
</evidence>
<evidence type="ECO:0000256" key="2">
    <source>
        <dbReference type="SAM" id="Coils"/>
    </source>
</evidence>
<protein>
    <recommendedName>
        <fullName evidence="4">Kinesin motor domain-containing protein</fullName>
    </recommendedName>
</protein>
<organism evidence="5 6">
    <name type="scientific">Pythium insidiosum</name>
    <name type="common">Pythiosis disease agent</name>
    <dbReference type="NCBI Taxonomy" id="114742"/>
    <lineage>
        <taxon>Eukaryota</taxon>
        <taxon>Sar</taxon>
        <taxon>Stramenopiles</taxon>
        <taxon>Oomycota</taxon>
        <taxon>Peronosporomycetes</taxon>
        <taxon>Pythiales</taxon>
        <taxon>Pythiaceae</taxon>
        <taxon>Pythium</taxon>
    </lineage>
</organism>
<proteinExistence type="inferred from homology"/>
<gene>
    <name evidence="5" type="ORF">P43SY_006303</name>
</gene>
<feature type="compositionally biased region" description="Basic and acidic residues" evidence="3">
    <location>
        <begin position="700"/>
        <end position="720"/>
    </location>
</feature>
<name>A0AAD5LK60_PYTIN</name>
<dbReference type="Gene3D" id="3.40.850.10">
    <property type="entry name" value="Kinesin motor domain"/>
    <property type="match status" value="1"/>
</dbReference>
<evidence type="ECO:0000259" key="4">
    <source>
        <dbReference type="PROSITE" id="PS50067"/>
    </source>
</evidence>
<dbReference type="PRINTS" id="PR00380">
    <property type="entry name" value="KINESINHEAVY"/>
</dbReference>
<feature type="compositionally biased region" description="Basic and acidic residues" evidence="3">
    <location>
        <begin position="525"/>
        <end position="560"/>
    </location>
</feature>
<dbReference type="CDD" id="cd00106">
    <property type="entry name" value="KISc"/>
    <property type="match status" value="1"/>
</dbReference>